<feature type="compositionally biased region" description="Polar residues" evidence="6">
    <location>
        <begin position="50"/>
        <end position="62"/>
    </location>
</feature>
<reference evidence="8" key="1">
    <citation type="submission" date="2021-02" db="EMBL/GenBank/DDBJ databases">
        <authorList>
            <person name="Nowell W R."/>
        </authorList>
    </citation>
    <scope>NUCLEOTIDE SEQUENCE</scope>
</reference>
<dbReference type="Proteomes" id="UP000681720">
    <property type="component" value="Unassembled WGS sequence"/>
</dbReference>
<dbReference type="PROSITE" id="PS00518">
    <property type="entry name" value="ZF_RING_1"/>
    <property type="match status" value="1"/>
</dbReference>
<evidence type="ECO:0000256" key="3">
    <source>
        <dbReference type="ARBA" id="ARBA00022771"/>
    </source>
</evidence>
<evidence type="ECO:0000313" key="8">
    <source>
        <dbReference type="EMBL" id="CAF3938449.1"/>
    </source>
</evidence>
<dbReference type="InterPro" id="IPR018957">
    <property type="entry name" value="Znf_C3HC4_RING-type"/>
</dbReference>
<evidence type="ECO:0000259" key="7">
    <source>
        <dbReference type="PROSITE" id="PS50089"/>
    </source>
</evidence>
<dbReference type="InterPro" id="IPR050143">
    <property type="entry name" value="TRIM/RBCC"/>
</dbReference>
<dbReference type="InterPro" id="IPR001841">
    <property type="entry name" value="Znf_RING"/>
</dbReference>
<name>A0A8S2M4N8_9BILA</name>
<keyword evidence="3 5" id="KW-0863">Zinc-finger</keyword>
<keyword evidence="4" id="KW-0862">Zinc</keyword>
<dbReference type="Gene3D" id="3.30.40.10">
    <property type="entry name" value="Zinc/RING finger domain, C3HC4 (zinc finger)"/>
    <property type="match status" value="1"/>
</dbReference>
<gene>
    <name evidence="8" type="ORF">GIL414_LOCUS8448</name>
</gene>
<accession>A0A8S2M4N8</accession>
<dbReference type="SUPFAM" id="SSF57850">
    <property type="entry name" value="RING/U-box"/>
    <property type="match status" value="1"/>
</dbReference>
<evidence type="ECO:0000313" key="9">
    <source>
        <dbReference type="Proteomes" id="UP000681720"/>
    </source>
</evidence>
<dbReference type="GO" id="GO:0008270">
    <property type="term" value="F:zinc ion binding"/>
    <property type="evidence" value="ECO:0007669"/>
    <property type="project" value="UniProtKB-KW"/>
</dbReference>
<dbReference type="AlphaFoldDB" id="A0A8S2M4N8"/>
<protein>
    <recommendedName>
        <fullName evidence="7">RING-type domain-containing protein</fullName>
    </recommendedName>
</protein>
<evidence type="ECO:0000256" key="6">
    <source>
        <dbReference type="SAM" id="MobiDB-lite"/>
    </source>
</evidence>
<dbReference type="SMART" id="SM00184">
    <property type="entry name" value="RING"/>
    <property type="match status" value="1"/>
</dbReference>
<dbReference type="InterPro" id="IPR013083">
    <property type="entry name" value="Znf_RING/FYVE/PHD"/>
</dbReference>
<feature type="domain" description="RING-type" evidence="7">
    <location>
        <begin position="95"/>
        <end position="138"/>
    </location>
</feature>
<evidence type="ECO:0000256" key="2">
    <source>
        <dbReference type="ARBA" id="ARBA00022723"/>
    </source>
</evidence>
<evidence type="ECO:0000256" key="1">
    <source>
        <dbReference type="ARBA" id="ARBA00008518"/>
    </source>
</evidence>
<sequence length="490" mass="56762">MRTVHSYTPPQQQQPERQEQREQQQENQQSTSSSASASSSSLSTNQSNLHQHSTTSVQNPYSNSVTSKCCNTSSNATPSPKLAYSYSNIEENLQCPLCIDRLRDPRALPCQHVFCCSCLKSIPSSNLPYPTIACPLCRRTFPYNGADQFPISYIHRQLLELVPKNYDISGKCTKCQEKTSLILCSCCDYLLCQKCFMNDREKVIDNIQHIVQTCYYRLNRIHSTRDQLTELNEINRKKIQQIETIFSNFEKKFFDHKQTILSSLNKYNEQIKNHFWSKLNISTRNTTEPFIDLLKQAELFIQKSHTIQFDDILTLFYNLNSINEQLEHASTLIDTYDIQNLLKQSIQINNNNNNNHLDEQISVNLNQIDNTEKVISLLPSTILPRATKRLRKTEPKRHVEQMLDDKEYDDDLPILKQMKVEYHNDANFDNSSSPTNSVLCLNYSNNEHQQNEHNDDNDDEDDIIYIETVQAKSPATISFEELFQMIGTDE</sequence>
<feature type="compositionally biased region" description="Low complexity" evidence="6">
    <location>
        <begin position="25"/>
        <end position="49"/>
    </location>
</feature>
<dbReference type="EMBL" id="CAJOBJ010002741">
    <property type="protein sequence ID" value="CAF3938449.1"/>
    <property type="molecule type" value="Genomic_DNA"/>
</dbReference>
<dbReference type="InterPro" id="IPR017907">
    <property type="entry name" value="Znf_RING_CS"/>
</dbReference>
<feature type="region of interest" description="Disordered" evidence="6">
    <location>
        <begin position="1"/>
        <end position="62"/>
    </location>
</feature>
<dbReference type="Pfam" id="PF00097">
    <property type="entry name" value="zf-C3HC4"/>
    <property type="match status" value="1"/>
</dbReference>
<dbReference type="PROSITE" id="PS50089">
    <property type="entry name" value="ZF_RING_2"/>
    <property type="match status" value="1"/>
</dbReference>
<comment type="caution">
    <text evidence="8">The sequence shown here is derived from an EMBL/GenBank/DDBJ whole genome shotgun (WGS) entry which is preliminary data.</text>
</comment>
<evidence type="ECO:0000256" key="4">
    <source>
        <dbReference type="ARBA" id="ARBA00022833"/>
    </source>
</evidence>
<evidence type="ECO:0000256" key="5">
    <source>
        <dbReference type="PROSITE-ProRule" id="PRU00175"/>
    </source>
</evidence>
<proteinExistence type="inferred from homology"/>
<dbReference type="PANTHER" id="PTHR24103">
    <property type="entry name" value="E3 UBIQUITIN-PROTEIN LIGASE TRIM"/>
    <property type="match status" value="1"/>
</dbReference>
<keyword evidence="2" id="KW-0479">Metal-binding</keyword>
<organism evidence="8 9">
    <name type="scientific">Rotaria magnacalcarata</name>
    <dbReference type="NCBI Taxonomy" id="392030"/>
    <lineage>
        <taxon>Eukaryota</taxon>
        <taxon>Metazoa</taxon>
        <taxon>Spiralia</taxon>
        <taxon>Gnathifera</taxon>
        <taxon>Rotifera</taxon>
        <taxon>Eurotatoria</taxon>
        <taxon>Bdelloidea</taxon>
        <taxon>Philodinida</taxon>
        <taxon>Philodinidae</taxon>
        <taxon>Rotaria</taxon>
    </lineage>
</organism>
<comment type="similarity">
    <text evidence="1">Belongs to the TRIM/RBCC family.</text>
</comment>